<dbReference type="Proteomes" id="UP001212997">
    <property type="component" value="Unassembled WGS sequence"/>
</dbReference>
<feature type="compositionally biased region" description="Polar residues" evidence="1">
    <location>
        <begin position="14"/>
        <end position="23"/>
    </location>
</feature>
<accession>A0AAD5YKJ5</accession>
<evidence type="ECO:0000313" key="3">
    <source>
        <dbReference type="Proteomes" id="UP001212997"/>
    </source>
</evidence>
<reference evidence="2" key="1">
    <citation type="submission" date="2022-07" db="EMBL/GenBank/DDBJ databases">
        <title>Genome Sequence of Physisporinus lineatus.</title>
        <authorList>
            <person name="Buettner E."/>
        </authorList>
    </citation>
    <scope>NUCLEOTIDE SEQUENCE</scope>
    <source>
        <strain evidence="2">VT162</strain>
    </source>
</reference>
<organism evidence="2 3">
    <name type="scientific">Meripilus lineatus</name>
    <dbReference type="NCBI Taxonomy" id="2056292"/>
    <lineage>
        <taxon>Eukaryota</taxon>
        <taxon>Fungi</taxon>
        <taxon>Dikarya</taxon>
        <taxon>Basidiomycota</taxon>
        <taxon>Agaricomycotina</taxon>
        <taxon>Agaricomycetes</taxon>
        <taxon>Polyporales</taxon>
        <taxon>Meripilaceae</taxon>
        <taxon>Meripilus</taxon>
    </lineage>
</organism>
<keyword evidence="3" id="KW-1185">Reference proteome</keyword>
<sequence length="125" mass="13846">MPDVLPSILRKTSRYSSTTLRQSGTEERKRPSASQSGGRSRFASLSFVGSPTYHADLSEDVFHLWSIDFEYDCLAKACGQVAPSASASTPTTSYDLDDYSINYRLKSRQPTLSSKQVQGPRSLRC</sequence>
<dbReference type="EMBL" id="JANAWD010000109">
    <property type="protein sequence ID" value="KAJ3486828.1"/>
    <property type="molecule type" value="Genomic_DNA"/>
</dbReference>
<name>A0AAD5YKJ5_9APHY</name>
<dbReference type="AlphaFoldDB" id="A0AAD5YKJ5"/>
<gene>
    <name evidence="2" type="ORF">NLI96_g3951</name>
</gene>
<proteinExistence type="predicted"/>
<comment type="caution">
    <text evidence="2">The sequence shown here is derived from an EMBL/GenBank/DDBJ whole genome shotgun (WGS) entry which is preliminary data.</text>
</comment>
<evidence type="ECO:0000256" key="1">
    <source>
        <dbReference type="SAM" id="MobiDB-lite"/>
    </source>
</evidence>
<protein>
    <submittedName>
        <fullName evidence="2">Uncharacterized protein</fullName>
    </submittedName>
</protein>
<evidence type="ECO:0000313" key="2">
    <source>
        <dbReference type="EMBL" id="KAJ3486828.1"/>
    </source>
</evidence>
<feature type="region of interest" description="Disordered" evidence="1">
    <location>
        <begin position="13"/>
        <end position="41"/>
    </location>
</feature>